<keyword evidence="2" id="KW-0732">Signal</keyword>
<dbReference type="InterPro" id="IPR051200">
    <property type="entry name" value="Host-pathogen_enzymatic-act"/>
</dbReference>
<gene>
    <name evidence="3" type="ORF">GCM10009737_29830</name>
</gene>
<dbReference type="SUPFAM" id="SSF50969">
    <property type="entry name" value="YVTN repeat-like/Quinoprotein amine dehydrogenase"/>
    <property type="match status" value="1"/>
</dbReference>
<dbReference type="Gene3D" id="2.130.10.10">
    <property type="entry name" value="YVTN repeat-like/Quinoprotein amine dehydrogenase"/>
    <property type="match status" value="2"/>
</dbReference>
<evidence type="ECO:0000313" key="3">
    <source>
        <dbReference type="EMBL" id="GAA1926047.1"/>
    </source>
</evidence>
<sequence length="384" mass="40342">MMNRVHRHRAARLAAPVLALAAGLTTLTGPAVGAPDGPGAATSPALRALGDARGGPRAEAATFASDPGTQVSGPNTFPRDLAVSSSGRRAFALDEDRLAVLDVTRRPSPVVGRTGNVFGTDIAVRRGGRWAYVVNDQQLYVVDVRRQRPRLARVVSTRTPTDALDVVVAPDGRHLYVAYGSGFPTGRGNGVRVLSLRDPARPQPVARFDTGTFPQGIAVSRDGDRVVTANALVGDVTVANTSNPARPRIVRARLDLPFDVESVAMVGRTAYAYGDADARVAVVSATRGRLQRVRNIAPGNEGGPDLIASGDGRLLFATHSQQPPDRVVSVVRRSDLTSVQAFQGTSFPRGLATATTGPAAGDFFVTAGLGLSEPKGFFPFSRTP</sequence>
<evidence type="ECO:0008006" key="5">
    <source>
        <dbReference type="Google" id="ProtNLM"/>
    </source>
</evidence>
<evidence type="ECO:0000313" key="4">
    <source>
        <dbReference type="Proteomes" id="UP001501612"/>
    </source>
</evidence>
<reference evidence="3 4" key="1">
    <citation type="journal article" date="2019" name="Int. J. Syst. Evol. Microbiol.">
        <title>The Global Catalogue of Microorganisms (GCM) 10K type strain sequencing project: providing services to taxonomists for standard genome sequencing and annotation.</title>
        <authorList>
            <consortium name="The Broad Institute Genomics Platform"/>
            <consortium name="The Broad Institute Genome Sequencing Center for Infectious Disease"/>
            <person name="Wu L."/>
            <person name="Ma J."/>
        </authorList>
    </citation>
    <scope>NUCLEOTIDE SEQUENCE [LARGE SCALE GENOMIC DNA]</scope>
    <source>
        <strain evidence="3 4">JCM 14046</strain>
    </source>
</reference>
<dbReference type="Proteomes" id="UP001501612">
    <property type="component" value="Unassembled WGS sequence"/>
</dbReference>
<accession>A0ABN2PND4</accession>
<protein>
    <recommendedName>
        <fullName evidence="5">YncE family protein</fullName>
    </recommendedName>
</protein>
<proteinExistence type="predicted"/>
<dbReference type="PANTHER" id="PTHR47197">
    <property type="entry name" value="PROTEIN NIRF"/>
    <property type="match status" value="1"/>
</dbReference>
<feature type="region of interest" description="Disordered" evidence="1">
    <location>
        <begin position="52"/>
        <end position="73"/>
    </location>
</feature>
<evidence type="ECO:0000256" key="2">
    <source>
        <dbReference type="SAM" id="SignalP"/>
    </source>
</evidence>
<organism evidence="3 4">
    <name type="scientific">Nocardioides lentus</name>
    <dbReference type="NCBI Taxonomy" id="338077"/>
    <lineage>
        <taxon>Bacteria</taxon>
        <taxon>Bacillati</taxon>
        <taxon>Actinomycetota</taxon>
        <taxon>Actinomycetes</taxon>
        <taxon>Propionibacteriales</taxon>
        <taxon>Nocardioidaceae</taxon>
        <taxon>Nocardioides</taxon>
    </lineage>
</organism>
<name>A0ABN2PND4_9ACTN</name>
<dbReference type="InterPro" id="IPR011044">
    <property type="entry name" value="Quino_amine_DH_bsu"/>
</dbReference>
<dbReference type="InterPro" id="IPR015943">
    <property type="entry name" value="WD40/YVTN_repeat-like_dom_sf"/>
</dbReference>
<evidence type="ECO:0000256" key="1">
    <source>
        <dbReference type="SAM" id="MobiDB-lite"/>
    </source>
</evidence>
<keyword evidence="4" id="KW-1185">Reference proteome</keyword>
<feature type="signal peptide" evidence="2">
    <location>
        <begin position="1"/>
        <end position="33"/>
    </location>
</feature>
<dbReference type="EMBL" id="BAAAMY010000007">
    <property type="protein sequence ID" value="GAA1926047.1"/>
    <property type="molecule type" value="Genomic_DNA"/>
</dbReference>
<comment type="caution">
    <text evidence="3">The sequence shown here is derived from an EMBL/GenBank/DDBJ whole genome shotgun (WGS) entry which is preliminary data.</text>
</comment>
<feature type="chain" id="PRO_5046532636" description="YncE family protein" evidence="2">
    <location>
        <begin position="34"/>
        <end position="384"/>
    </location>
</feature>
<dbReference type="PANTHER" id="PTHR47197:SF3">
    <property type="entry name" value="DIHYDRO-HEME D1 DEHYDROGENASE"/>
    <property type="match status" value="1"/>
</dbReference>